<keyword evidence="3" id="KW-1185">Reference proteome</keyword>
<reference evidence="3" key="1">
    <citation type="journal article" date="2019" name="Int. J. Syst. Evol. Microbiol.">
        <title>The Global Catalogue of Microorganisms (GCM) 10K type strain sequencing project: providing services to taxonomists for standard genome sequencing and annotation.</title>
        <authorList>
            <consortium name="The Broad Institute Genomics Platform"/>
            <consortium name="The Broad Institute Genome Sequencing Center for Infectious Disease"/>
            <person name="Wu L."/>
            <person name="Ma J."/>
        </authorList>
    </citation>
    <scope>NUCLEOTIDE SEQUENCE [LARGE SCALE GENOMIC DNA]</scope>
    <source>
        <strain evidence="3">CGMCC 1.16026</strain>
    </source>
</reference>
<evidence type="ECO:0000313" key="2">
    <source>
        <dbReference type="EMBL" id="MFC6644196.1"/>
    </source>
</evidence>
<accession>A0ABW1Z4X0</accession>
<sequence>MFPSRWAAAFFAIGLSGTAVLTSGCANVALSGSTESLSGSQGTLSGKLHGGNQPVVGALVRLYAAGTSGYGSAGTLYATTTSSAPDGGFQFSKSATNTGVTNSSGSSWGCPSSGDPQMYLISTGGITQGTGTATNSAAAFAIALGRCSQITSATFVDLNEVTTVATMAALQQYFNPNTESFGAPASTQAQTGFQNGVATISNMVDKAAGAAYSSNTVSATPAGHSASVTVTITPETKKINAIANVLAACVNQTSSSAAQCSTLFASVPAPSPAVTSQPGITFSAPTDVLQAAYFMLSNPASGSAANINAAFGLISADAPFQPSLTTAPTDWSVAIRYDSASACTAGTFLGGAYDLAVDGAGNLWAAGDSANGNLMALTPAGAPMVCDLGTNVATSKALTIDTAGYIWIASNSAANVYRYDPNASSYTTWPTLHVPYAIAADGVGNVFYTSVSGTEVDEFANAATAVTPATARKVGAVGSGPFYLSADTAGNVWVLQTASSGSLYQVYPSTTTTAGNYYNGFQSSIVASTSASGDTGHITNPYGIAAGLNRKMALINGSNTASSVSNTLSLVTPASTAGQAVTITDSAQYAAGNSWGRGLAADGAGNLWTVSSSSSGGNYVTGATSPAQYMINEFSATGAAISPTGTLTSSNKPTGGYQKDSTIFPTAKYPNGPRSVAIDPTGNVWIGNNSTDGSGTGVVELVGSAAPVITPIAAALAAGASTGNGSSMP</sequence>
<proteinExistence type="predicted"/>
<dbReference type="InterPro" id="IPR015943">
    <property type="entry name" value="WD40/YVTN_repeat-like_dom_sf"/>
</dbReference>
<protein>
    <recommendedName>
        <fullName evidence="4">Streptogramin lyase</fullName>
    </recommendedName>
</protein>
<evidence type="ECO:0000256" key="1">
    <source>
        <dbReference type="SAM" id="SignalP"/>
    </source>
</evidence>
<evidence type="ECO:0008006" key="4">
    <source>
        <dbReference type="Google" id="ProtNLM"/>
    </source>
</evidence>
<dbReference type="RefSeq" id="WP_263372136.1">
    <property type="nucleotide sequence ID" value="NZ_JAGSYD010000004.1"/>
</dbReference>
<name>A0ABW1Z4X0_9BACT</name>
<gene>
    <name evidence="2" type="ORF">ACFQBQ_01025</name>
</gene>
<evidence type="ECO:0000313" key="3">
    <source>
        <dbReference type="Proteomes" id="UP001596391"/>
    </source>
</evidence>
<keyword evidence="1" id="KW-0732">Signal</keyword>
<feature type="signal peptide" evidence="1">
    <location>
        <begin position="1"/>
        <end position="21"/>
    </location>
</feature>
<comment type="caution">
    <text evidence="2">The sequence shown here is derived from an EMBL/GenBank/DDBJ whole genome shotgun (WGS) entry which is preliminary data.</text>
</comment>
<organism evidence="2 3">
    <name type="scientific">Granulicella cerasi</name>
    <dbReference type="NCBI Taxonomy" id="741063"/>
    <lineage>
        <taxon>Bacteria</taxon>
        <taxon>Pseudomonadati</taxon>
        <taxon>Acidobacteriota</taxon>
        <taxon>Terriglobia</taxon>
        <taxon>Terriglobales</taxon>
        <taxon>Acidobacteriaceae</taxon>
        <taxon>Granulicella</taxon>
    </lineage>
</organism>
<dbReference type="SUPFAM" id="SSF101898">
    <property type="entry name" value="NHL repeat"/>
    <property type="match status" value="2"/>
</dbReference>
<dbReference type="EMBL" id="JBHSWI010000001">
    <property type="protein sequence ID" value="MFC6644196.1"/>
    <property type="molecule type" value="Genomic_DNA"/>
</dbReference>
<feature type="chain" id="PRO_5047422209" description="Streptogramin lyase" evidence="1">
    <location>
        <begin position="22"/>
        <end position="729"/>
    </location>
</feature>
<dbReference type="PROSITE" id="PS51257">
    <property type="entry name" value="PROKAR_LIPOPROTEIN"/>
    <property type="match status" value="1"/>
</dbReference>
<dbReference type="Gene3D" id="2.130.10.10">
    <property type="entry name" value="YVTN repeat-like/Quinoprotein amine dehydrogenase"/>
    <property type="match status" value="1"/>
</dbReference>
<dbReference type="Proteomes" id="UP001596391">
    <property type="component" value="Unassembled WGS sequence"/>
</dbReference>